<dbReference type="PANTHER" id="PTHR46018">
    <property type="entry name" value="ZINC PHOSPHODIESTERASE ELAC PROTEIN 1"/>
    <property type="match status" value="1"/>
</dbReference>
<feature type="binding site" evidence="8">
    <location>
        <position position="66"/>
    </location>
    <ligand>
        <name>Zn(2+)</name>
        <dbReference type="ChEBI" id="CHEBI:29105"/>
        <label>2</label>
        <note>catalytic</note>
    </ligand>
</feature>
<feature type="binding site" evidence="8">
    <location>
        <position position="278"/>
    </location>
    <ligand>
        <name>Zn(2+)</name>
        <dbReference type="ChEBI" id="CHEBI:29105"/>
        <label>2</label>
        <note>catalytic</note>
    </ligand>
</feature>
<keyword evidence="6 8" id="KW-0378">Hydrolase</keyword>
<comment type="cofactor">
    <cofactor evidence="8">
        <name>Zn(2+)</name>
        <dbReference type="ChEBI" id="CHEBI:29105"/>
    </cofactor>
    <text evidence="8">Binds 2 Zn(2+) ions.</text>
</comment>
<evidence type="ECO:0000256" key="4">
    <source>
        <dbReference type="ARBA" id="ARBA00022723"/>
    </source>
</evidence>
<dbReference type="Pfam" id="PF23023">
    <property type="entry name" value="Anti-Pycsar_Apyc1"/>
    <property type="match status" value="1"/>
</dbReference>
<proteinExistence type="inferred from homology"/>
<evidence type="ECO:0000313" key="10">
    <source>
        <dbReference type="Proteomes" id="UP000199263"/>
    </source>
</evidence>
<dbReference type="PANTHER" id="PTHR46018:SF2">
    <property type="entry name" value="ZINC PHOSPHODIESTERASE ELAC PROTEIN 1"/>
    <property type="match status" value="1"/>
</dbReference>
<evidence type="ECO:0000256" key="8">
    <source>
        <dbReference type="HAMAP-Rule" id="MF_01818"/>
    </source>
</evidence>
<feature type="active site" description="Proton acceptor" evidence="8">
    <location>
        <position position="65"/>
    </location>
</feature>
<keyword evidence="2 8" id="KW-0819">tRNA processing</keyword>
<dbReference type="EC" id="3.1.26.11" evidence="8"/>
<comment type="function">
    <text evidence="8">Zinc phosphodiesterase, which displays some tRNA 3'-processing endonuclease activity. Probably involved in tRNA maturation, by removing a 3'-trailer from precursor tRNA.</text>
</comment>
<evidence type="ECO:0000313" key="9">
    <source>
        <dbReference type="EMBL" id="SFD35230.1"/>
    </source>
</evidence>
<evidence type="ECO:0000256" key="3">
    <source>
        <dbReference type="ARBA" id="ARBA00022722"/>
    </source>
</evidence>
<accession>A0A1I1RX51</accession>
<dbReference type="InterPro" id="IPR013471">
    <property type="entry name" value="RNase_Z/BN"/>
</dbReference>
<feature type="binding site" evidence="8">
    <location>
        <position position="63"/>
    </location>
    <ligand>
        <name>Zn(2+)</name>
        <dbReference type="ChEBI" id="CHEBI:29105"/>
        <label>1</label>
        <note>catalytic</note>
    </ligand>
</feature>
<keyword evidence="7 8" id="KW-0862">Zinc</keyword>
<organism evidence="9 10">
    <name type="scientific">Clostridium uliginosum</name>
    <dbReference type="NCBI Taxonomy" id="119641"/>
    <lineage>
        <taxon>Bacteria</taxon>
        <taxon>Bacillati</taxon>
        <taxon>Bacillota</taxon>
        <taxon>Clostridia</taxon>
        <taxon>Eubacteriales</taxon>
        <taxon>Clostridiaceae</taxon>
        <taxon>Clostridium</taxon>
    </lineage>
</organism>
<dbReference type="Gene3D" id="3.60.15.10">
    <property type="entry name" value="Ribonuclease Z/Hydroxyacylglutathione hydrolase-like"/>
    <property type="match status" value="1"/>
</dbReference>
<keyword evidence="10" id="KW-1185">Reference proteome</keyword>
<dbReference type="HAMAP" id="MF_01818">
    <property type="entry name" value="RNase_Z_BN"/>
    <property type="match status" value="1"/>
</dbReference>
<keyword evidence="3 8" id="KW-0540">Nuclease</keyword>
<gene>
    <name evidence="8" type="primary">rnz</name>
    <name evidence="9" type="ORF">SAMN05421842_13522</name>
</gene>
<evidence type="ECO:0000256" key="2">
    <source>
        <dbReference type="ARBA" id="ARBA00022694"/>
    </source>
</evidence>
<dbReference type="GO" id="GO:0042781">
    <property type="term" value="F:3'-tRNA processing endoribonuclease activity"/>
    <property type="evidence" value="ECO:0007669"/>
    <property type="project" value="UniProtKB-UniRule"/>
</dbReference>
<dbReference type="SUPFAM" id="SSF56281">
    <property type="entry name" value="Metallo-hydrolase/oxidoreductase"/>
    <property type="match status" value="1"/>
</dbReference>
<protein>
    <recommendedName>
        <fullName evidence="8">Ribonuclease Z</fullName>
        <shortName evidence="8">RNase Z</shortName>
        <ecNumber evidence="8">3.1.26.11</ecNumber>
    </recommendedName>
    <alternativeName>
        <fullName evidence="8">tRNA 3 endonuclease</fullName>
    </alternativeName>
    <alternativeName>
        <fullName evidence="8">tRNase Z</fullName>
    </alternativeName>
</protein>
<keyword evidence="5 8" id="KW-0255">Endonuclease</keyword>
<dbReference type="STRING" id="119641.SAMN05421842_13522"/>
<feature type="binding site" evidence="8">
    <location>
        <position position="219"/>
    </location>
    <ligand>
        <name>Zn(2+)</name>
        <dbReference type="ChEBI" id="CHEBI:29105"/>
        <label>1</label>
        <note>catalytic</note>
    </ligand>
</feature>
<dbReference type="InterPro" id="IPR036866">
    <property type="entry name" value="RibonucZ/Hydroxyglut_hydro"/>
</dbReference>
<keyword evidence="4 8" id="KW-0479">Metal-binding</keyword>
<evidence type="ECO:0000256" key="7">
    <source>
        <dbReference type="ARBA" id="ARBA00022833"/>
    </source>
</evidence>
<dbReference type="GO" id="GO:0008270">
    <property type="term" value="F:zinc ion binding"/>
    <property type="evidence" value="ECO:0007669"/>
    <property type="project" value="UniProtKB-UniRule"/>
</dbReference>
<comment type="subunit">
    <text evidence="1 8">Homodimer.</text>
</comment>
<dbReference type="NCBIfam" id="TIGR02651">
    <property type="entry name" value="RNase_Z"/>
    <property type="match status" value="1"/>
</dbReference>
<comment type="catalytic activity">
    <reaction evidence="8">
        <text>Endonucleolytic cleavage of RNA, removing extra 3' nucleotides from tRNA precursor, generating 3' termini of tRNAs. A 3'-hydroxy group is left at the tRNA terminus and a 5'-phosphoryl group is left at the trailer molecule.</text>
        <dbReference type="EC" id="3.1.26.11"/>
    </reaction>
</comment>
<evidence type="ECO:0000256" key="1">
    <source>
        <dbReference type="ARBA" id="ARBA00011738"/>
    </source>
</evidence>
<comment type="similarity">
    <text evidence="8">Belongs to the RNase Z family.</text>
</comment>
<dbReference type="AlphaFoldDB" id="A0A1I1RX51"/>
<feature type="binding site" evidence="8">
    <location>
        <position position="151"/>
    </location>
    <ligand>
        <name>Zn(2+)</name>
        <dbReference type="ChEBI" id="CHEBI:29105"/>
        <label>1</label>
        <note>catalytic</note>
    </ligand>
</feature>
<dbReference type="OrthoDB" id="9800940at2"/>
<feature type="binding site" evidence="8">
    <location>
        <position position="61"/>
    </location>
    <ligand>
        <name>Zn(2+)</name>
        <dbReference type="ChEBI" id="CHEBI:29105"/>
        <label>1</label>
        <note>catalytic</note>
    </ligand>
</feature>
<dbReference type="RefSeq" id="WP_090094140.1">
    <property type="nucleotide sequence ID" value="NZ_FOMG01000035.1"/>
</dbReference>
<dbReference type="CDD" id="cd07717">
    <property type="entry name" value="RNaseZ_ZiPD-like_MBL-fold"/>
    <property type="match status" value="1"/>
</dbReference>
<sequence>MIDLCILGTIGGMPVINKFMSSTIINVNGRKILIDCGEGTQLAMRKIGWGFKSLDMICITHSHGDHTVGLPGLLATIGNSGRTEKLTIIGPNGISEIVKGLNVINPYLPYELEIIENTNNTLRFMTTNTKMSLCNESERSNLHLSCMELDHSAKCLGYSFYFKRLPKFSVEKATQNKVPKILWNKLQNKESLEYEEKKYFPSMVLSDERKGIKLSYITDTRPIKDIKEFIKYSDLFICEGTYGSNEDMEKAIKNKHMTFSEAALLAKEGVCHELILTHFSPALENPESFSNNATNIFKNSLVASDGLIKTLNYSD</sequence>
<feature type="binding site" evidence="8">
    <location>
        <position position="219"/>
    </location>
    <ligand>
        <name>Zn(2+)</name>
        <dbReference type="ChEBI" id="CHEBI:29105"/>
        <label>2</label>
        <note>catalytic</note>
    </ligand>
</feature>
<dbReference type="NCBIfam" id="NF000801">
    <property type="entry name" value="PRK00055.1-3"/>
    <property type="match status" value="1"/>
</dbReference>
<feature type="binding site" evidence="8">
    <location>
        <position position="65"/>
    </location>
    <ligand>
        <name>Zn(2+)</name>
        <dbReference type="ChEBI" id="CHEBI:29105"/>
        <label>2</label>
        <note>catalytic</note>
    </ligand>
</feature>
<reference evidence="9 10" key="1">
    <citation type="submission" date="2016-10" db="EMBL/GenBank/DDBJ databases">
        <authorList>
            <person name="de Groot N.N."/>
        </authorList>
    </citation>
    <scope>NUCLEOTIDE SEQUENCE [LARGE SCALE GENOMIC DNA]</scope>
    <source>
        <strain evidence="9 10">DSM 12992</strain>
    </source>
</reference>
<name>A0A1I1RX51_9CLOT</name>
<evidence type="ECO:0000256" key="5">
    <source>
        <dbReference type="ARBA" id="ARBA00022759"/>
    </source>
</evidence>
<dbReference type="EMBL" id="FOMG01000035">
    <property type="protein sequence ID" value="SFD35230.1"/>
    <property type="molecule type" value="Genomic_DNA"/>
</dbReference>
<dbReference type="Proteomes" id="UP000199263">
    <property type="component" value="Unassembled WGS sequence"/>
</dbReference>
<evidence type="ECO:0000256" key="6">
    <source>
        <dbReference type="ARBA" id="ARBA00022801"/>
    </source>
</evidence>